<organism evidence="8">
    <name type="scientific">marine metagenome</name>
    <dbReference type="NCBI Taxonomy" id="408172"/>
    <lineage>
        <taxon>unclassified sequences</taxon>
        <taxon>metagenomes</taxon>
        <taxon>ecological metagenomes</taxon>
    </lineage>
</organism>
<dbReference type="EMBL" id="UINC01045726">
    <property type="protein sequence ID" value="SVB52837.1"/>
    <property type="molecule type" value="Genomic_DNA"/>
</dbReference>
<evidence type="ECO:0000256" key="1">
    <source>
        <dbReference type="ARBA" id="ARBA00001917"/>
    </source>
</evidence>
<proteinExistence type="predicted"/>
<evidence type="ECO:0000256" key="5">
    <source>
        <dbReference type="ARBA" id="ARBA00022975"/>
    </source>
</evidence>
<keyword evidence="4" id="KW-0288">FMN</keyword>
<gene>
    <name evidence="8" type="ORF">METZ01_LOCUS205691</name>
</gene>
<dbReference type="GO" id="GO:0005737">
    <property type="term" value="C:cytoplasm"/>
    <property type="evidence" value="ECO:0007669"/>
    <property type="project" value="InterPro"/>
</dbReference>
<reference evidence="8" key="1">
    <citation type="submission" date="2018-05" db="EMBL/GenBank/DDBJ databases">
        <authorList>
            <person name="Lanie J.A."/>
            <person name="Ng W.-L."/>
            <person name="Kazmierczak K.M."/>
            <person name="Andrzejewski T.M."/>
            <person name="Davidsen T.M."/>
            <person name="Wayne K.J."/>
            <person name="Tettelin H."/>
            <person name="Glass J.I."/>
            <person name="Rusch D."/>
            <person name="Podicherti R."/>
            <person name="Tsui H.-C.T."/>
            <person name="Winkler M.E."/>
        </authorList>
    </citation>
    <scope>NUCLEOTIDE SEQUENCE</scope>
</reference>
<dbReference type="SUPFAM" id="SSF51395">
    <property type="entry name" value="FMN-linked oxidoreductases"/>
    <property type="match status" value="1"/>
</dbReference>
<evidence type="ECO:0000313" key="8">
    <source>
        <dbReference type="EMBL" id="SVB52837.1"/>
    </source>
</evidence>
<dbReference type="GO" id="GO:0004152">
    <property type="term" value="F:dihydroorotate dehydrogenase activity"/>
    <property type="evidence" value="ECO:0007669"/>
    <property type="project" value="TreeGrafter"/>
</dbReference>
<evidence type="ECO:0000256" key="4">
    <source>
        <dbReference type="ARBA" id="ARBA00022643"/>
    </source>
</evidence>
<dbReference type="AlphaFoldDB" id="A0A382ESM2"/>
<protein>
    <recommendedName>
        <fullName evidence="7">Dihydroorotate dehydrogenase catalytic domain-containing protein</fullName>
    </recommendedName>
</protein>
<name>A0A382ESM2_9ZZZZ</name>
<dbReference type="GO" id="GO:0006207">
    <property type="term" value="P:'de novo' pyrimidine nucleobase biosynthetic process"/>
    <property type="evidence" value="ECO:0007669"/>
    <property type="project" value="TreeGrafter"/>
</dbReference>
<evidence type="ECO:0000256" key="3">
    <source>
        <dbReference type="ARBA" id="ARBA00022630"/>
    </source>
</evidence>
<dbReference type="InterPro" id="IPR013785">
    <property type="entry name" value="Aldolase_TIM"/>
</dbReference>
<evidence type="ECO:0000256" key="2">
    <source>
        <dbReference type="ARBA" id="ARBA00004725"/>
    </source>
</evidence>
<keyword evidence="3" id="KW-0285">Flavoprotein</keyword>
<evidence type="ECO:0000259" key="7">
    <source>
        <dbReference type="Pfam" id="PF01180"/>
    </source>
</evidence>
<dbReference type="Pfam" id="PF01180">
    <property type="entry name" value="DHO_dh"/>
    <property type="match status" value="1"/>
</dbReference>
<dbReference type="PANTHER" id="PTHR48109">
    <property type="entry name" value="DIHYDROOROTATE DEHYDROGENASE (QUINONE), MITOCHONDRIAL-RELATED"/>
    <property type="match status" value="1"/>
</dbReference>
<dbReference type="InterPro" id="IPR050074">
    <property type="entry name" value="DHO_dehydrogenase"/>
</dbReference>
<comment type="cofactor">
    <cofactor evidence="1">
        <name>FMN</name>
        <dbReference type="ChEBI" id="CHEBI:58210"/>
    </cofactor>
</comment>
<dbReference type="InterPro" id="IPR005720">
    <property type="entry name" value="Dihydroorotate_DH_cat"/>
</dbReference>
<accession>A0A382ESM2</accession>
<keyword evidence="5" id="KW-0665">Pyrimidine biosynthesis</keyword>
<feature type="domain" description="Dihydroorotate dehydrogenase catalytic" evidence="7">
    <location>
        <begin position="2"/>
        <end position="194"/>
    </location>
</feature>
<dbReference type="GO" id="GO:0006221">
    <property type="term" value="P:pyrimidine nucleotide biosynthetic process"/>
    <property type="evidence" value="ECO:0007669"/>
    <property type="project" value="UniProtKB-KW"/>
</dbReference>
<keyword evidence="6" id="KW-0560">Oxidoreductase</keyword>
<feature type="non-terminal residue" evidence="8">
    <location>
        <position position="197"/>
    </location>
</feature>
<dbReference type="Gene3D" id="3.20.20.70">
    <property type="entry name" value="Aldolase class I"/>
    <property type="match status" value="1"/>
</dbReference>
<comment type="pathway">
    <text evidence="2">Pyrimidine metabolism; UMP biosynthesis via de novo pathway.</text>
</comment>
<dbReference type="PANTHER" id="PTHR48109:SF1">
    <property type="entry name" value="DIHYDROOROTATE DEHYDROGENASE (FUMARATE)"/>
    <property type="match status" value="1"/>
</dbReference>
<evidence type="ECO:0000256" key="6">
    <source>
        <dbReference type="ARBA" id="ARBA00023002"/>
    </source>
</evidence>
<sequence length="197" mass="21659">MKNERLGNKRPRLQDASLAGEKGLLNSMGLPGKGLESFSAEIADLSLWNFDRPLGVSVGGDTIFEYVESVTHIEGTLKNKSISYFYELNVSCPNTKNGQTIGDDPLELEKLLNELRSNMRKPISVKVSPDLSNETLMQIGEICSGINQVFINAGNTQYKKSIDVGVKAKNFIMEGGGFSGPALFDRTLEMVKLFSEF</sequence>